<feature type="transmembrane region" description="Helical" evidence="8">
    <location>
        <begin position="31"/>
        <end position="51"/>
    </location>
</feature>
<evidence type="ECO:0000256" key="3">
    <source>
        <dbReference type="ARBA" id="ARBA00022448"/>
    </source>
</evidence>
<dbReference type="PANTHER" id="PTHR30472">
    <property type="entry name" value="FERRIC ENTEROBACTIN TRANSPORT SYSTEM PERMEASE PROTEIN"/>
    <property type="match status" value="1"/>
</dbReference>
<organism evidence="9 10">
    <name type="scientific">Tomitella fengzijianii</name>
    <dbReference type="NCBI Taxonomy" id="2597660"/>
    <lineage>
        <taxon>Bacteria</taxon>
        <taxon>Bacillati</taxon>
        <taxon>Actinomycetota</taxon>
        <taxon>Actinomycetes</taxon>
        <taxon>Mycobacteriales</taxon>
        <taxon>Tomitella</taxon>
    </lineage>
</organism>
<comment type="similarity">
    <text evidence="2">Belongs to the binding-protein-dependent transport system permease family. FecCD subfamily.</text>
</comment>
<evidence type="ECO:0000256" key="1">
    <source>
        <dbReference type="ARBA" id="ARBA00004651"/>
    </source>
</evidence>
<comment type="subcellular location">
    <subcellularLocation>
        <location evidence="1">Cell membrane</location>
        <topology evidence="1">Multi-pass membrane protein</topology>
    </subcellularLocation>
</comment>
<reference evidence="9 10" key="2">
    <citation type="submission" date="2019-07" db="EMBL/GenBank/DDBJ databases">
        <authorList>
            <person name="Huang Y."/>
        </authorList>
    </citation>
    <scope>NUCLEOTIDE SEQUENCE [LARGE SCALE GENOMIC DNA]</scope>
    <source>
        <strain evidence="9 10">HY188</strain>
    </source>
</reference>
<evidence type="ECO:0000256" key="6">
    <source>
        <dbReference type="ARBA" id="ARBA00022989"/>
    </source>
</evidence>
<dbReference type="Pfam" id="PF01032">
    <property type="entry name" value="FecCD"/>
    <property type="match status" value="1"/>
</dbReference>
<feature type="transmembrane region" description="Helical" evidence="8">
    <location>
        <begin position="296"/>
        <end position="314"/>
    </location>
</feature>
<feature type="transmembrane region" description="Helical" evidence="8">
    <location>
        <begin position="211"/>
        <end position="231"/>
    </location>
</feature>
<keyword evidence="4" id="KW-1003">Cell membrane</keyword>
<dbReference type="CDD" id="cd06550">
    <property type="entry name" value="TM_ABC_iron-siderophores_like"/>
    <property type="match status" value="1"/>
</dbReference>
<feature type="transmembrane region" description="Helical" evidence="8">
    <location>
        <begin position="326"/>
        <end position="345"/>
    </location>
</feature>
<dbReference type="GO" id="GO:0033214">
    <property type="term" value="P:siderophore-iron import into cell"/>
    <property type="evidence" value="ECO:0007669"/>
    <property type="project" value="TreeGrafter"/>
</dbReference>
<dbReference type="RefSeq" id="WP_143909814.1">
    <property type="nucleotide sequence ID" value="NZ_CP041765.1"/>
</dbReference>
<sequence>MSAGTRTAAHPPDGHVVRAGRYSVVLARRGSLVVAVLALFAGALVVVSLLTDSAGFGTGQLLSGLFGQASDGVNLLVQQILLPRVICAVLAGAGLGAAGCLSQTLARNRLATPDMLGVSEGATTAMLAVAGASVTGLVGAWWAGPVGAAAAGLVVVLLAGGMGHAGYRVLIVGVALTTMLSSVVQLVLATQNINSAGGSFLWTMGSLNGRGYETAVPVAIGLAVLFPLALLTARRLGVLRLDDATAATLGLRPDRTRLAVLAVAVGMAGLAVGVGGPIGFVALAAPVIASRLAGPARVPVLSSAVMGAVLVVAADLAARVIAPVEIPAGVVTAVLGGPFLLWVLLSREGGGR</sequence>
<evidence type="ECO:0000313" key="10">
    <source>
        <dbReference type="Proteomes" id="UP000317344"/>
    </source>
</evidence>
<dbReference type="KEGG" id="toy:FO059_15130"/>
<keyword evidence="5 8" id="KW-0812">Transmembrane</keyword>
<dbReference type="OrthoDB" id="4455417at2"/>
<protein>
    <submittedName>
        <fullName evidence="9">Iron chelate uptake ABC transporter family permease subunit</fullName>
    </submittedName>
</protein>
<evidence type="ECO:0000256" key="4">
    <source>
        <dbReference type="ARBA" id="ARBA00022475"/>
    </source>
</evidence>
<dbReference type="Gene3D" id="1.10.3470.10">
    <property type="entry name" value="ABC transporter involved in vitamin B12 uptake, BtuC"/>
    <property type="match status" value="1"/>
</dbReference>
<dbReference type="EMBL" id="CP041765">
    <property type="protein sequence ID" value="QDQ98409.1"/>
    <property type="molecule type" value="Genomic_DNA"/>
</dbReference>
<keyword evidence="7 8" id="KW-0472">Membrane</keyword>
<dbReference type="InterPro" id="IPR037294">
    <property type="entry name" value="ABC_BtuC-like"/>
</dbReference>
<evidence type="ECO:0000256" key="5">
    <source>
        <dbReference type="ARBA" id="ARBA00022692"/>
    </source>
</evidence>
<keyword evidence="6 8" id="KW-1133">Transmembrane helix</keyword>
<evidence type="ECO:0000313" key="9">
    <source>
        <dbReference type="EMBL" id="QDQ98409.1"/>
    </source>
</evidence>
<feature type="transmembrane region" description="Helical" evidence="8">
    <location>
        <begin position="258"/>
        <end position="284"/>
    </location>
</feature>
<evidence type="ECO:0000256" key="2">
    <source>
        <dbReference type="ARBA" id="ARBA00007935"/>
    </source>
</evidence>
<feature type="transmembrane region" description="Helical" evidence="8">
    <location>
        <begin position="140"/>
        <end position="162"/>
    </location>
</feature>
<keyword evidence="10" id="KW-1185">Reference proteome</keyword>
<evidence type="ECO:0000256" key="7">
    <source>
        <dbReference type="ARBA" id="ARBA00023136"/>
    </source>
</evidence>
<reference evidence="9 10" key="1">
    <citation type="submission" date="2019-07" db="EMBL/GenBank/DDBJ databases">
        <title>Tomitella cavernea sp. nov., an actinomycete isolated from soil.</title>
        <authorList>
            <person name="Cheng J."/>
        </authorList>
    </citation>
    <scope>NUCLEOTIDE SEQUENCE [LARGE SCALE GENOMIC DNA]</scope>
    <source>
        <strain evidence="9 10">HY188</strain>
    </source>
</reference>
<evidence type="ECO:0000256" key="8">
    <source>
        <dbReference type="SAM" id="Phobius"/>
    </source>
</evidence>
<dbReference type="Proteomes" id="UP000317344">
    <property type="component" value="Chromosome"/>
</dbReference>
<feature type="transmembrane region" description="Helical" evidence="8">
    <location>
        <begin position="169"/>
        <end position="191"/>
    </location>
</feature>
<accession>A0A516X5S4</accession>
<dbReference type="SUPFAM" id="SSF81345">
    <property type="entry name" value="ABC transporter involved in vitamin B12 uptake, BtuC"/>
    <property type="match status" value="1"/>
</dbReference>
<keyword evidence="3" id="KW-0813">Transport</keyword>
<dbReference type="GO" id="GO:0005886">
    <property type="term" value="C:plasma membrane"/>
    <property type="evidence" value="ECO:0007669"/>
    <property type="project" value="UniProtKB-SubCell"/>
</dbReference>
<gene>
    <name evidence="9" type="ORF">FO059_15130</name>
</gene>
<dbReference type="PANTHER" id="PTHR30472:SF24">
    <property type="entry name" value="FERRIC ENTEROBACTIN TRANSPORT SYSTEM PERMEASE PROTEIN FEPG"/>
    <property type="match status" value="1"/>
</dbReference>
<feature type="transmembrane region" description="Helical" evidence="8">
    <location>
        <begin position="114"/>
        <end position="134"/>
    </location>
</feature>
<dbReference type="GO" id="GO:0022857">
    <property type="term" value="F:transmembrane transporter activity"/>
    <property type="evidence" value="ECO:0007669"/>
    <property type="project" value="InterPro"/>
</dbReference>
<dbReference type="AlphaFoldDB" id="A0A516X5S4"/>
<dbReference type="InterPro" id="IPR000522">
    <property type="entry name" value="ABC_transptr_permease_BtuC"/>
</dbReference>
<proteinExistence type="inferred from homology"/>
<name>A0A516X5S4_9ACTN</name>
<feature type="transmembrane region" description="Helical" evidence="8">
    <location>
        <begin position="81"/>
        <end position="102"/>
    </location>
</feature>